<dbReference type="RefSeq" id="WP_073027300.1">
    <property type="nucleotide sequence ID" value="NZ_FQXJ01000003.1"/>
</dbReference>
<dbReference type="EMBL" id="FQXJ01000003">
    <property type="protein sequence ID" value="SHH15199.1"/>
    <property type="molecule type" value="Genomic_DNA"/>
</dbReference>
<evidence type="ECO:0000313" key="1">
    <source>
        <dbReference type="EMBL" id="SHH15199.1"/>
    </source>
</evidence>
<dbReference type="STRING" id="1121420.SAMN02746098_00305"/>
<dbReference type="Proteomes" id="UP000183954">
    <property type="component" value="Unassembled WGS sequence"/>
</dbReference>
<dbReference type="AlphaFoldDB" id="A0A1M5QN21"/>
<name>A0A1M5QN21_9FIRM</name>
<sequence>MRVITLDSANIVVGAKNVGSKYILQPNDIITDLGEVGQIKQGNGHFMDDPTPISPPRSQPTIQDISDNQLILMEVLATMYEDMLAKGTV</sequence>
<accession>A0A1M5QN21</accession>
<evidence type="ECO:0000313" key="2">
    <source>
        <dbReference type="Proteomes" id="UP000183954"/>
    </source>
</evidence>
<gene>
    <name evidence="1" type="ORF">SAMN02746098_00305</name>
</gene>
<organism evidence="1 2">
    <name type="scientific">Desulfosporosinus lacus DSM 15449</name>
    <dbReference type="NCBI Taxonomy" id="1121420"/>
    <lineage>
        <taxon>Bacteria</taxon>
        <taxon>Bacillati</taxon>
        <taxon>Bacillota</taxon>
        <taxon>Clostridia</taxon>
        <taxon>Eubacteriales</taxon>
        <taxon>Desulfitobacteriaceae</taxon>
        <taxon>Desulfosporosinus</taxon>
    </lineage>
</organism>
<keyword evidence="2" id="KW-1185">Reference proteome</keyword>
<reference evidence="2" key="1">
    <citation type="submission" date="2016-11" db="EMBL/GenBank/DDBJ databases">
        <authorList>
            <person name="Varghese N."/>
            <person name="Submissions S."/>
        </authorList>
    </citation>
    <scope>NUCLEOTIDE SEQUENCE [LARGE SCALE GENOMIC DNA]</scope>
    <source>
        <strain evidence="2">DSM 15449</strain>
    </source>
</reference>
<protein>
    <submittedName>
        <fullName evidence="1">Uncharacterized protein</fullName>
    </submittedName>
</protein>
<proteinExistence type="predicted"/>